<dbReference type="KEGG" id="bpor:BPO_0317"/>
<name>A0AAU0EZY6_9FLAO</name>
<reference evidence="1" key="1">
    <citation type="submission" date="2023-10" db="EMBL/GenBank/DDBJ databases">
        <title>Characterization and whole genome sequencing of a novel strain of Bergeyella porcorum QD2021 isolated from pig.</title>
        <authorList>
            <person name="Liu G."/>
            <person name="Chen C."/>
            <person name="Han X."/>
        </authorList>
    </citation>
    <scope>NUCLEOTIDE SEQUENCE</scope>
    <source>
        <strain evidence="1">QD2021</strain>
    </source>
</reference>
<dbReference type="EMBL" id="CP136426">
    <property type="protein sequence ID" value="WOC50964.1"/>
    <property type="molecule type" value="Genomic_DNA"/>
</dbReference>
<proteinExistence type="predicted"/>
<dbReference type="RefSeq" id="WP_327984653.1">
    <property type="nucleotide sequence ID" value="NZ_CP136426.1"/>
</dbReference>
<dbReference type="AlphaFoldDB" id="A0AAU0EZY6"/>
<gene>
    <name evidence="1" type="ORF">BPO_0317</name>
</gene>
<dbReference type="Proteomes" id="UP001432059">
    <property type="component" value="Chromosome"/>
</dbReference>
<evidence type="ECO:0000313" key="1">
    <source>
        <dbReference type="EMBL" id="WOC50964.1"/>
    </source>
</evidence>
<organism evidence="1 2">
    <name type="scientific">Bergeyella porcorum</name>
    <dbReference type="NCBI Taxonomy" id="1735111"/>
    <lineage>
        <taxon>Bacteria</taxon>
        <taxon>Pseudomonadati</taxon>
        <taxon>Bacteroidota</taxon>
        <taxon>Flavobacteriia</taxon>
        <taxon>Flavobacteriales</taxon>
        <taxon>Weeksellaceae</taxon>
        <taxon>Bergeyella</taxon>
    </lineage>
</organism>
<evidence type="ECO:0000313" key="2">
    <source>
        <dbReference type="Proteomes" id="UP001432059"/>
    </source>
</evidence>
<protein>
    <submittedName>
        <fullName evidence="1">Uncharacterized protein</fullName>
    </submittedName>
</protein>
<keyword evidence="2" id="KW-1185">Reference proteome</keyword>
<sequence>MIKNLYNSLKTRKLAIAKAFSVQRSAFSVQRSAFSVQRSYLDKFPKFRESEHTPLVGEASGFTCGAFLCPLTQLLRFRAFQSRLQSALKSFFIPLFATLKTYGYAASKV</sequence>
<accession>A0AAU0EZY6</accession>